<dbReference type="AlphaFoldDB" id="A0AAW4BA52"/>
<reference evidence="1" key="1">
    <citation type="journal article" date="2021" name="PeerJ">
        <title>Analysis of 44 Vibrio anguillarum genomes reveals high genetic diversity.</title>
        <authorList>
            <person name="Hansen M.J."/>
            <person name="Dalsgaard I."/>
        </authorList>
    </citation>
    <scope>NUCLEOTIDE SEQUENCE</scope>
    <source>
        <strain evidence="1">850617-1/1</strain>
    </source>
</reference>
<organism evidence="1 2">
    <name type="scientific">Vibrio anguillarum</name>
    <name type="common">Listonella anguillarum</name>
    <dbReference type="NCBI Taxonomy" id="55601"/>
    <lineage>
        <taxon>Bacteria</taxon>
        <taxon>Pseudomonadati</taxon>
        <taxon>Pseudomonadota</taxon>
        <taxon>Gammaproteobacteria</taxon>
        <taxon>Vibrionales</taxon>
        <taxon>Vibrionaceae</taxon>
        <taxon>Vibrio</taxon>
    </lineage>
</organism>
<evidence type="ECO:0000313" key="2">
    <source>
        <dbReference type="Proteomes" id="UP000786185"/>
    </source>
</evidence>
<evidence type="ECO:0000313" key="1">
    <source>
        <dbReference type="EMBL" id="MBF4433247.1"/>
    </source>
</evidence>
<gene>
    <name evidence="1" type="ORF">ERJ77_01805</name>
</gene>
<sequence>MKRTRFYKANGNVGSSLLFWAINGSGYTSDLDKAEIYTLDQAQQDVDNGWLRDGYEFPLSADHVEELAQWRVDHQYIEKTYPEFTDPNDEYVAYQKGKYDGNDLGFADGNDNFNFDYKKAFNYSWFDAEYFIKDAISNIVFVPRYHADEIARRTFQMKNINRSKMITKAGVVGLRKKKKRPTTGKNRFNCIICGKLVWEFGHPEMEFYCGDSKCQIEREKNLIRGNYYFSKLRNGQ</sequence>
<dbReference type="EMBL" id="SCLC01000001">
    <property type="protein sequence ID" value="MBF4433247.1"/>
    <property type="molecule type" value="Genomic_DNA"/>
</dbReference>
<protein>
    <recommendedName>
        <fullName evidence="3">Phage protein</fullName>
    </recommendedName>
</protein>
<proteinExistence type="predicted"/>
<dbReference type="Proteomes" id="UP000786185">
    <property type="component" value="Unassembled WGS sequence"/>
</dbReference>
<evidence type="ECO:0008006" key="3">
    <source>
        <dbReference type="Google" id="ProtNLM"/>
    </source>
</evidence>
<comment type="caution">
    <text evidence="1">The sequence shown here is derived from an EMBL/GenBank/DDBJ whole genome shotgun (WGS) entry which is preliminary data.</text>
</comment>
<name>A0AAW4BA52_VIBAN</name>
<accession>A0AAW4BA52</accession>